<evidence type="ECO:0000313" key="3">
    <source>
        <dbReference type="Proteomes" id="UP001286313"/>
    </source>
</evidence>
<gene>
    <name evidence="2" type="ORF">Pcinc_015154</name>
</gene>
<keyword evidence="3" id="KW-1185">Reference proteome</keyword>
<dbReference type="EMBL" id="JAWQEG010001327">
    <property type="protein sequence ID" value="KAK3880388.1"/>
    <property type="molecule type" value="Genomic_DNA"/>
</dbReference>
<keyword evidence="1" id="KW-0732">Signal</keyword>
<evidence type="ECO:0000313" key="2">
    <source>
        <dbReference type="EMBL" id="KAK3880388.1"/>
    </source>
</evidence>
<proteinExistence type="predicted"/>
<dbReference type="AlphaFoldDB" id="A0AAE1KQT1"/>
<accession>A0AAE1KQT1</accession>
<name>A0AAE1KQT1_PETCI</name>
<dbReference type="Proteomes" id="UP001286313">
    <property type="component" value="Unassembled WGS sequence"/>
</dbReference>
<reference evidence="2" key="1">
    <citation type="submission" date="2023-10" db="EMBL/GenBank/DDBJ databases">
        <title>Genome assemblies of two species of porcelain crab, Petrolisthes cinctipes and Petrolisthes manimaculis (Anomura: Porcellanidae).</title>
        <authorList>
            <person name="Angst P."/>
        </authorList>
    </citation>
    <scope>NUCLEOTIDE SEQUENCE</scope>
    <source>
        <strain evidence="2">PB745_01</strain>
        <tissue evidence="2">Gill</tissue>
    </source>
</reference>
<evidence type="ECO:0000256" key="1">
    <source>
        <dbReference type="SAM" id="SignalP"/>
    </source>
</evidence>
<comment type="caution">
    <text evidence="2">The sequence shown here is derived from an EMBL/GenBank/DDBJ whole genome shotgun (WGS) entry which is preliminary data.</text>
</comment>
<feature type="signal peptide" evidence="1">
    <location>
        <begin position="1"/>
        <end position="16"/>
    </location>
</feature>
<protein>
    <submittedName>
        <fullName evidence="2">Uncharacterized protein</fullName>
    </submittedName>
</protein>
<sequence length="129" mass="14445">MLHLFPLSIVPPLVHSFSSPPTPTYTHTTPGVPFVALRRPTHLRTTHIPCAHLYESTCPTSSKCLSLPTNVLHVSHLLLATYLHSTRQPRAPLYAPMYPTHLPTPHHTLAQLYAPMQLVPPYEPALRHT</sequence>
<feature type="chain" id="PRO_5041966522" evidence="1">
    <location>
        <begin position="17"/>
        <end position="129"/>
    </location>
</feature>
<organism evidence="2 3">
    <name type="scientific">Petrolisthes cinctipes</name>
    <name type="common">Flat porcelain crab</name>
    <dbReference type="NCBI Taxonomy" id="88211"/>
    <lineage>
        <taxon>Eukaryota</taxon>
        <taxon>Metazoa</taxon>
        <taxon>Ecdysozoa</taxon>
        <taxon>Arthropoda</taxon>
        <taxon>Crustacea</taxon>
        <taxon>Multicrustacea</taxon>
        <taxon>Malacostraca</taxon>
        <taxon>Eumalacostraca</taxon>
        <taxon>Eucarida</taxon>
        <taxon>Decapoda</taxon>
        <taxon>Pleocyemata</taxon>
        <taxon>Anomura</taxon>
        <taxon>Galatheoidea</taxon>
        <taxon>Porcellanidae</taxon>
        <taxon>Petrolisthes</taxon>
    </lineage>
</organism>